<sequence>MSWPIVLIIIIIAILLISLAVFLVNKKSTKKPIQPDKDAYGASFGDCSLDLEEMRKKAQEKKNKSQL</sequence>
<name>A0A7C6EB49_DESAE</name>
<proteinExistence type="predicted"/>
<reference evidence="2" key="1">
    <citation type="journal article" date="2020" name="mSystems">
        <title>Genome- and Community-Level Interaction Insights into Carbon Utilization and Element Cycling Functions of Hydrothermarchaeota in Hydrothermal Sediment.</title>
        <authorList>
            <person name="Zhou Z."/>
            <person name="Liu Y."/>
            <person name="Xu W."/>
            <person name="Pan J."/>
            <person name="Luo Z.H."/>
            <person name="Li M."/>
        </authorList>
    </citation>
    <scope>NUCLEOTIDE SEQUENCE [LARGE SCALE GENOMIC DNA]</scope>
    <source>
        <strain evidence="2">SpSt-1135</strain>
    </source>
</reference>
<keyword evidence="1" id="KW-0812">Transmembrane</keyword>
<dbReference type="EMBL" id="DRZX01000222">
    <property type="protein sequence ID" value="HHS49113.1"/>
    <property type="molecule type" value="Genomic_DNA"/>
</dbReference>
<keyword evidence="1" id="KW-0472">Membrane</keyword>
<evidence type="ECO:0000256" key="1">
    <source>
        <dbReference type="SAM" id="Phobius"/>
    </source>
</evidence>
<dbReference type="AlphaFoldDB" id="A0A7C6EB49"/>
<accession>A0A7C6EB49</accession>
<organism evidence="2">
    <name type="scientific">Desulfurella acetivorans</name>
    <dbReference type="NCBI Taxonomy" id="33002"/>
    <lineage>
        <taxon>Bacteria</taxon>
        <taxon>Pseudomonadati</taxon>
        <taxon>Campylobacterota</taxon>
        <taxon>Desulfurellia</taxon>
        <taxon>Desulfurellales</taxon>
        <taxon>Desulfurellaceae</taxon>
        <taxon>Desulfurella</taxon>
    </lineage>
</organism>
<feature type="transmembrane region" description="Helical" evidence="1">
    <location>
        <begin position="6"/>
        <end position="24"/>
    </location>
</feature>
<gene>
    <name evidence="2" type="ORF">ENM99_04585</name>
</gene>
<dbReference type="Proteomes" id="UP000886400">
    <property type="component" value="Unassembled WGS sequence"/>
</dbReference>
<comment type="caution">
    <text evidence="2">The sequence shown here is derived from an EMBL/GenBank/DDBJ whole genome shotgun (WGS) entry which is preliminary data.</text>
</comment>
<protein>
    <submittedName>
        <fullName evidence="2">Uncharacterized protein</fullName>
    </submittedName>
</protein>
<evidence type="ECO:0000313" key="2">
    <source>
        <dbReference type="EMBL" id="HHS49113.1"/>
    </source>
</evidence>
<keyword evidence="1" id="KW-1133">Transmembrane helix</keyword>